<dbReference type="EMBL" id="JAVDXZ010000001">
    <property type="protein sequence ID" value="MDR7330159.1"/>
    <property type="molecule type" value="Genomic_DNA"/>
</dbReference>
<evidence type="ECO:0000256" key="1">
    <source>
        <dbReference type="SAM" id="Phobius"/>
    </source>
</evidence>
<keyword evidence="3" id="KW-1185">Reference proteome</keyword>
<organism evidence="2 3">
    <name type="scientific">Corynebacterium guangdongense</name>
    <dbReference type="NCBI Taxonomy" id="1783348"/>
    <lineage>
        <taxon>Bacteria</taxon>
        <taxon>Bacillati</taxon>
        <taxon>Actinomycetota</taxon>
        <taxon>Actinomycetes</taxon>
        <taxon>Mycobacteriales</taxon>
        <taxon>Corynebacteriaceae</taxon>
        <taxon>Corynebacterium</taxon>
    </lineage>
</organism>
<accession>A0ABU1ZYZ6</accession>
<comment type="caution">
    <text evidence="2">The sequence shown here is derived from an EMBL/GenBank/DDBJ whole genome shotgun (WGS) entry which is preliminary data.</text>
</comment>
<dbReference type="Pfam" id="PF04854">
    <property type="entry name" value="DUF624"/>
    <property type="match status" value="1"/>
</dbReference>
<gene>
    <name evidence="2" type="ORF">J2S39_001835</name>
</gene>
<name>A0ABU1ZYZ6_9CORY</name>
<feature type="transmembrane region" description="Helical" evidence="1">
    <location>
        <begin position="72"/>
        <end position="94"/>
    </location>
</feature>
<dbReference type="RefSeq" id="WP_290195607.1">
    <property type="nucleotide sequence ID" value="NZ_CP047654.1"/>
</dbReference>
<evidence type="ECO:0000313" key="3">
    <source>
        <dbReference type="Proteomes" id="UP001180840"/>
    </source>
</evidence>
<keyword evidence="1" id="KW-0812">Transmembrane</keyword>
<sequence>MSRIFGIDTPFYRALALFADLVLVNLAMVVGALPLLTFGPAQRAAAGVTRGLVRGEGSRPVRSFLGLLPRGWAAATVWWLVSLGCGLLALYELIVIGRAVDGVTSVVLSALVLMGMGLVGGISVWFYPLLDARPAGVAPTLTAAALHSVRYPFRTLGGVALYAAPWVVLGVAPGQWSVLLGFYLIIGLGLTQYLLALLTAEVLHGAVDGD</sequence>
<dbReference type="Proteomes" id="UP001180840">
    <property type="component" value="Unassembled WGS sequence"/>
</dbReference>
<feature type="transmembrane region" description="Helical" evidence="1">
    <location>
        <begin position="151"/>
        <end position="171"/>
    </location>
</feature>
<keyword evidence="1" id="KW-1133">Transmembrane helix</keyword>
<protein>
    <recommendedName>
        <fullName evidence="4">DUF624 domain-containing protein</fullName>
    </recommendedName>
</protein>
<reference evidence="2" key="1">
    <citation type="submission" date="2023-07" db="EMBL/GenBank/DDBJ databases">
        <title>Sequencing the genomes of 1000 actinobacteria strains.</title>
        <authorList>
            <person name="Klenk H.-P."/>
        </authorList>
    </citation>
    <scope>NUCLEOTIDE SEQUENCE</scope>
    <source>
        <strain evidence="2">DSM 107476</strain>
    </source>
</reference>
<feature type="transmembrane region" description="Helical" evidence="1">
    <location>
        <begin position="178"/>
        <end position="200"/>
    </location>
</feature>
<feature type="transmembrane region" description="Helical" evidence="1">
    <location>
        <begin position="12"/>
        <end position="33"/>
    </location>
</feature>
<keyword evidence="1" id="KW-0472">Membrane</keyword>
<proteinExistence type="predicted"/>
<evidence type="ECO:0000313" key="2">
    <source>
        <dbReference type="EMBL" id="MDR7330159.1"/>
    </source>
</evidence>
<evidence type="ECO:0008006" key="4">
    <source>
        <dbReference type="Google" id="ProtNLM"/>
    </source>
</evidence>
<dbReference type="InterPro" id="IPR006938">
    <property type="entry name" value="DUF624"/>
</dbReference>
<feature type="transmembrane region" description="Helical" evidence="1">
    <location>
        <begin position="106"/>
        <end position="127"/>
    </location>
</feature>